<gene>
    <name evidence="2" type="ORF">GPY42_13190</name>
</gene>
<keyword evidence="3" id="KW-1185">Reference proteome</keyword>
<evidence type="ECO:0000313" key="3">
    <source>
        <dbReference type="Proteomes" id="UP000470051"/>
    </source>
</evidence>
<feature type="domain" description="Transglutaminase-like" evidence="1">
    <location>
        <begin position="84"/>
        <end position="144"/>
    </location>
</feature>
<reference evidence="2 3" key="1">
    <citation type="submission" date="2019-12" db="EMBL/GenBank/DDBJ databases">
        <title>Engineering Photorhabdus to improve their lethality against agricultural pests.</title>
        <authorList>
            <person name="Machado R.A.R."/>
        </authorList>
    </citation>
    <scope>NUCLEOTIDE SEQUENCE [LARGE SCALE GENOMIC DNA]</scope>
    <source>
        <strain evidence="2 3">M-HU2</strain>
    </source>
</reference>
<organism evidence="2 3">
    <name type="scientific">Photorhabdus kayaii</name>
    <dbReference type="NCBI Taxonomy" id="230088"/>
    <lineage>
        <taxon>Bacteria</taxon>
        <taxon>Pseudomonadati</taxon>
        <taxon>Pseudomonadota</taxon>
        <taxon>Gammaproteobacteria</taxon>
        <taxon>Enterobacterales</taxon>
        <taxon>Morganellaceae</taxon>
        <taxon>Photorhabdus</taxon>
    </lineage>
</organism>
<proteinExistence type="predicted"/>
<accession>A0ABX0AZ66</accession>
<protein>
    <recommendedName>
        <fullName evidence="1">Transglutaminase-like domain-containing protein</fullName>
    </recommendedName>
</protein>
<evidence type="ECO:0000259" key="1">
    <source>
        <dbReference type="Pfam" id="PF01841"/>
    </source>
</evidence>
<evidence type="ECO:0000313" key="2">
    <source>
        <dbReference type="EMBL" id="NDL26086.1"/>
    </source>
</evidence>
<dbReference type="EMBL" id="WSFE01000018">
    <property type="protein sequence ID" value="NDL26086.1"/>
    <property type="molecule type" value="Genomic_DNA"/>
</dbReference>
<dbReference type="SUPFAM" id="SSF54001">
    <property type="entry name" value="Cysteine proteinases"/>
    <property type="match status" value="1"/>
</dbReference>
<dbReference type="InterPro" id="IPR002931">
    <property type="entry name" value="Transglutaminase-like"/>
</dbReference>
<dbReference type="RefSeq" id="WP_113042755.1">
    <property type="nucleotide sequence ID" value="NZ_CAWPKC010000018.1"/>
</dbReference>
<dbReference type="Gene3D" id="3.10.620.30">
    <property type="match status" value="1"/>
</dbReference>
<comment type="caution">
    <text evidence="2">The sequence shown here is derived from an EMBL/GenBank/DDBJ whole genome shotgun (WGS) entry which is preliminary data.</text>
</comment>
<dbReference type="InterPro" id="IPR038765">
    <property type="entry name" value="Papain-like_cys_pep_sf"/>
</dbReference>
<dbReference type="Pfam" id="PF01841">
    <property type="entry name" value="Transglut_core"/>
    <property type="match status" value="1"/>
</dbReference>
<name>A0ABX0AZ66_9GAMM</name>
<dbReference type="Proteomes" id="UP000470051">
    <property type="component" value="Unassembled WGS sequence"/>
</dbReference>
<sequence length="273" mass="32254">MIDYSTQSYNTTLGDSFLSINTINSSPLSLARNCRNIIEHQSGVNAHKIPLARHKDYELRTASEVLKEAYKRGLNLNSENPFEKKIIGNCQTISLLCIGIMRELGIPSRYRFCLCTYFEPGSYVEHIVIEYWCFSNNTWKVLDPTVTHEIIEKNKTSIDFDFDNIPKEKSNIFTDLWKNYRRGDLDIDELHHKSYKKIVGFERFVWRTLQDILALNKVELFYWDYFDFRKYVNDPTLVDVLIDNIDENKKEISNININFDGFTNLHPYQRDYK</sequence>